<dbReference type="CDD" id="cd07377">
    <property type="entry name" value="WHTH_GntR"/>
    <property type="match status" value="1"/>
</dbReference>
<dbReference type="Proteomes" id="UP000198318">
    <property type="component" value="Unassembled WGS sequence"/>
</dbReference>
<dbReference type="SUPFAM" id="SSF46785">
    <property type="entry name" value="Winged helix' DNA-binding domain"/>
    <property type="match status" value="1"/>
</dbReference>
<dbReference type="InterPro" id="IPR011711">
    <property type="entry name" value="GntR_C"/>
</dbReference>
<dbReference type="InterPro" id="IPR036390">
    <property type="entry name" value="WH_DNA-bd_sf"/>
</dbReference>
<keyword evidence="2 6" id="KW-0238">DNA-binding</keyword>
<dbReference type="Pfam" id="PF07729">
    <property type="entry name" value="FCD"/>
    <property type="match status" value="1"/>
</dbReference>
<evidence type="ECO:0000259" key="5">
    <source>
        <dbReference type="PROSITE" id="PS50949"/>
    </source>
</evidence>
<feature type="domain" description="HTH gntR-type" evidence="5">
    <location>
        <begin position="2"/>
        <end position="69"/>
    </location>
</feature>
<dbReference type="PRINTS" id="PR00033">
    <property type="entry name" value="HTHASNC"/>
</dbReference>
<dbReference type="AlphaFoldDB" id="A0A239J4H8"/>
<accession>A0A239J4H8</accession>
<evidence type="ECO:0000256" key="3">
    <source>
        <dbReference type="ARBA" id="ARBA00023163"/>
    </source>
</evidence>
<reference evidence="6 7" key="1">
    <citation type="submission" date="2017-06" db="EMBL/GenBank/DDBJ databases">
        <authorList>
            <person name="Kim H.J."/>
            <person name="Triplett B.A."/>
        </authorList>
    </citation>
    <scope>NUCLEOTIDE SEQUENCE [LARGE SCALE GENOMIC DNA]</scope>
    <source>
        <strain evidence="6 7">DSM 44715</strain>
    </source>
</reference>
<dbReference type="InterPro" id="IPR008920">
    <property type="entry name" value="TF_FadR/GntR_C"/>
</dbReference>
<dbReference type="InterPro" id="IPR000524">
    <property type="entry name" value="Tscrpt_reg_HTH_GntR"/>
</dbReference>
<keyword evidence="1" id="KW-0805">Transcription regulation</keyword>
<evidence type="ECO:0000313" key="6">
    <source>
        <dbReference type="EMBL" id="SNT00801.1"/>
    </source>
</evidence>
<dbReference type="SMART" id="SM00345">
    <property type="entry name" value="HTH_GNTR"/>
    <property type="match status" value="1"/>
</dbReference>
<dbReference type="SUPFAM" id="SSF48008">
    <property type="entry name" value="GntR ligand-binding domain-like"/>
    <property type="match status" value="1"/>
</dbReference>
<evidence type="ECO:0000256" key="1">
    <source>
        <dbReference type="ARBA" id="ARBA00023015"/>
    </source>
</evidence>
<dbReference type="Pfam" id="PF00392">
    <property type="entry name" value="GntR"/>
    <property type="match status" value="1"/>
</dbReference>
<gene>
    <name evidence="6" type="ORF">SAMN05443665_101416</name>
</gene>
<dbReference type="Gene3D" id="1.10.10.10">
    <property type="entry name" value="Winged helix-like DNA-binding domain superfamily/Winged helix DNA-binding domain"/>
    <property type="match status" value="1"/>
</dbReference>
<keyword evidence="7" id="KW-1185">Reference proteome</keyword>
<keyword evidence="3" id="KW-0804">Transcription</keyword>
<dbReference type="PANTHER" id="PTHR43537:SF24">
    <property type="entry name" value="GLUCONATE OPERON TRANSCRIPTIONAL REPRESSOR"/>
    <property type="match status" value="1"/>
</dbReference>
<dbReference type="PANTHER" id="PTHR43537">
    <property type="entry name" value="TRANSCRIPTIONAL REGULATOR, GNTR FAMILY"/>
    <property type="match status" value="1"/>
</dbReference>
<dbReference type="PRINTS" id="PR00035">
    <property type="entry name" value="HTHGNTR"/>
</dbReference>
<dbReference type="OrthoDB" id="8680240at2"/>
<feature type="compositionally biased region" description="Low complexity" evidence="4">
    <location>
        <begin position="219"/>
        <end position="238"/>
    </location>
</feature>
<evidence type="ECO:0000256" key="4">
    <source>
        <dbReference type="SAM" id="MobiDB-lite"/>
    </source>
</evidence>
<protein>
    <submittedName>
        <fullName evidence="6">DNA-binding transcriptional regulator, GntR family</fullName>
    </submittedName>
</protein>
<organism evidence="6 7">
    <name type="scientific">Actinomadura meyerae</name>
    <dbReference type="NCBI Taxonomy" id="240840"/>
    <lineage>
        <taxon>Bacteria</taxon>
        <taxon>Bacillati</taxon>
        <taxon>Actinomycetota</taxon>
        <taxon>Actinomycetes</taxon>
        <taxon>Streptosporangiales</taxon>
        <taxon>Thermomonosporaceae</taxon>
        <taxon>Actinomadura</taxon>
    </lineage>
</organism>
<sequence>MVRAVDRVYTRLRADILDGVHPPGARLGEAELAEQTGSSRTPVREALRRLEVEGLVEVLPHRGARVPDWTPEDLEEIYDLRMLLEGAAARRAATRIEPEDVDRMHELCDLMERAAAPGDRQDLDRVAELNAEFHGIVRAAAASARLVSMLNAVVQLPLVMRTFHGYAPDDLARSSAHHRELAAALRAGDGTWAESVMRAHVLAAKAVLLRAAAKAEAQAAEAQAEAQAAGDPAAGDPPGNDDTETRIR</sequence>
<dbReference type="InterPro" id="IPR000485">
    <property type="entry name" value="AsnC-type_HTH_dom"/>
</dbReference>
<dbReference type="Gene3D" id="1.20.120.530">
    <property type="entry name" value="GntR ligand-binding domain-like"/>
    <property type="match status" value="1"/>
</dbReference>
<feature type="region of interest" description="Disordered" evidence="4">
    <location>
        <begin position="219"/>
        <end position="248"/>
    </location>
</feature>
<dbReference type="EMBL" id="FZOR01000014">
    <property type="protein sequence ID" value="SNT00801.1"/>
    <property type="molecule type" value="Genomic_DNA"/>
</dbReference>
<evidence type="ECO:0000256" key="2">
    <source>
        <dbReference type="ARBA" id="ARBA00023125"/>
    </source>
</evidence>
<dbReference type="PROSITE" id="PS50949">
    <property type="entry name" value="HTH_GNTR"/>
    <property type="match status" value="1"/>
</dbReference>
<dbReference type="GO" id="GO:0003700">
    <property type="term" value="F:DNA-binding transcription factor activity"/>
    <property type="evidence" value="ECO:0007669"/>
    <property type="project" value="InterPro"/>
</dbReference>
<evidence type="ECO:0000313" key="7">
    <source>
        <dbReference type="Proteomes" id="UP000198318"/>
    </source>
</evidence>
<name>A0A239J4H8_9ACTN</name>
<dbReference type="InterPro" id="IPR036388">
    <property type="entry name" value="WH-like_DNA-bd_sf"/>
</dbReference>
<proteinExistence type="predicted"/>
<dbReference type="GO" id="GO:0043565">
    <property type="term" value="F:sequence-specific DNA binding"/>
    <property type="evidence" value="ECO:0007669"/>
    <property type="project" value="InterPro"/>
</dbReference>
<dbReference type="SMART" id="SM00895">
    <property type="entry name" value="FCD"/>
    <property type="match status" value="1"/>
</dbReference>